<gene>
    <name evidence="6" type="primary">Csnk2a-L1</name>
    <name evidence="6" type="ORF">Hamer_G015822</name>
</gene>
<feature type="domain" description="Protein kinase" evidence="5">
    <location>
        <begin position="108"/>
        <end position="285"/>
    </location>
</feature>
<dbReference type="InterPro" id="IPR011009">
    <property type="entry name" value="Kinase-like_dom_sf"/>
</dbReference>
<feature type="compositionally biased region" description="Low complexity" evidence="3">
    <location>
        <begin position="68"/>
        <end position="95"/>
    </location>
</feature>
<keyword evidence="6" id="KW-0418">Kinase</keyword>
<evidence type="ECO:0000256" key="3">
    <source>
        <dbReference type="SAM" id="MobiDB-lite"/>
    </source>
</evidence>
<sequence length="285" mass="30799">MVVALTSWYQVMVVAGGLASTSQLKYTSSPSFNRDGTSDRPSAALTVGESGQEAQVSLVRVTTIPRKTSSTPTSSSIPNTSCSSHNSSSSTTSSSGGRDLPQLTWDHLSLMGKVGTGRYGVSHHGQLTLDNGDVTEVVVKILHSGKDNTKEARVLHELAGTGGAPILYGVTTDPHAIVMQYCRGVTLSTILHHFRYQVHHRQEAYDATCVALAEFHGAGYSHLDLHAGNVIIDTSTSPYTCHLIDVGMSERIPPDDDWYEQTDWVAIQDIQTRLHLHSPDDLGLF</sequence>
<accession>A0A8J5JM25</accession>
<dbReference type="InterPro" id="IPR001245">
    <property type="entry name" value="Ser-Thr/Tyr_kinase_cat_dom"/>
</dbReference>
<dbReference type="Pfam" id="PF07714">
    <property type="entry name" value="PK_Tyr_Ser-Thr"/>
    <property type="match status" value="1"/>
</dbReference>
<evidence type="ECO:0000313" key="6">
    <source>
        <dbReference type="EMBL" id="KAG7156898.1"/>
    </source>
</evidence>
<comment type="caution">
    <text evidence="6">The sequence shown here is derived from an EMBL/GenBank/DDBJ whole genome shotgun (WGS) entry which is preliminary data.</text>
</comment>
<keyword evidence="1" id="KW-0547">Nucleotide-binding</keyword>
<dbReference type="PANTHER" id="PTHR24418">
    <property type="entry name" value="TYROSINE-PROTEIN KINASE"/>
    <property type="match status" value="1"/>
</dbReference>
<feature type="signal peptide" evidence="4">
    <location>
        <begin position="1"/>
        <end position="19"/>
    </location>
</feature>
<dbReference type="PROSITE" id="PS50011">
    <property type="entry name" value="PROTEIN_KINASE_DOM"/>
    <property type="match status" value="1"/>
</dbReference>
<dbReference type="SMART" id="SM00220">
    <property type="entry name" value="S_TKc"/>
    <property type="match status" value="1"/>
</dbReference>
<reference evidence="6" key="1">
    <citation type="journal article" date="2021" name="Sci. Adv.">
        <title>The American lobster genome reveals insights on longevity, neural, and immune adaptations.</title>
        <authorList>
            <person name="Polinski J.M."/>
            <person name="Zimin A.V."/>
            <person name="Clark K.F."/>
            <person name="Kohn A.B."/>
            <person name="Sadowski N."/>
            <person name="Timp W."/>
            <person name="Ptitsyn A."/>
            <person name="Khanna P."/>
            <person name="Romanova D.Y."/>
            <person name="Williams P."/>
            <person name="Greenwood S.J."/>
            <person name="Moroz L.L."/>
            <person name="Walt D.R."/>
            <person name="Bodnar A.G."/>
        </authorList>
    </citation>
    <scope>NUCLEOTIDE SEQUENCE</scope>
    <source>
        <strain evidence="6">GMGI-L3</strain>
    </source>
</reference>
<dbReference type="GO" id="GO:0005524">
    <property type="term" value="F:ATP binding"/>
    <property type="evidence" value="ECO:0007669"/>
    <property type="project" value="UniProtKB-KW"/>
</dbReference>
<dbReference type="Proteomes" id="UP000747542">
    <property type="component" value="Unassembled WGS sequence"/>
</dbReference>
<dbReference type="InterPro" id="IPR050198">
    <property type="entry name" value="Non-receptor_tyrosine_kinases"/>
</dbReference>
<dbReference type="SUPFAM" id="SSF56112">
    <property type="entry name" value="Protein kinase-like (PK-like)"/>
    <property type="match status" value="1"/>
</dbReference>
<evidence type="ECO:0000256" key="1">
    <source>
        <dbReference type="ARBA" id="ARBA00022741"/>
    </source>
</evidence>
<dbReference type="EMBL" id="JAHLQT010038275">
    <property type="protein sequence ID" value="KAG7156898.1"/>
    <property type="molecule type" value="Genomic_DNA"/>
</dbReference>
<feature type="region of interest" description="Disordered" evidence="3">
    <location>
        <begin position="28"/>
        <end position="98"/>
    </location>
</feature>
<dbReference type="InterPro" id="IPR000719">
    <property type="entry name" value="Prot_kinase_dom"/>
</dbReference>
<dbReference type="GO" id="GO:0002009">
    <property type="term" value="P:morphogenesis of an epithelium"/>
    <property type="evidence" value="ECO:0007669"/>
    <property type="project" value="UniProtKB-ARBA"/>
</dbReference>
<evidence type="ECO:0000259" key="5">
    <source>
        <dbReference type="PROSITE" id="PS50011"/>
    </source>
</evidence>
<keyword evidence="2" id="KW-0067">ATP-binding</keyword>
<protein>
    <submittedName>
        <fullName evidence="6">Casein kinase II subunit alpha-like 1</fullName>
    </submittedName>
</protein>
<proteinExistence type="predicted"/>
<keyword evidence="6" id="KW-0808">Transferase</keyword>
<keyword evidence="7" id="KW-1185">Reference proteome</keyword>
<evidence type="ECO:0000313" key="7">
    <source>
        <dbReference type="Proteomes" id="UP000747542"/>
    </source>
</evidence>
<evidence type="ECO:0000256" key="2">
    <source>
        <dbReference type="ARBA" id="ARBA00022840"/>
    </source>
</evidence>
<feature type="chain" id="PRO_5035258361" evidence="4">
    <location>
        <begin position="20"/>
        <end position="285"/>
    </location>
</feature>
<dbReference type="GO" id="GO:0004672">
    <property type="term" value="F:protein kinase activity"/>
    <property type="evidence" value="ECO:0007669"/>
    <property type="project" value="InterPro"/>
</dbReference>
<keyword evidence="4" id="KW-0732">Signal</keyword>
<name>A0A8J5JM25_HOMAM</name>
<dbReference type="Gene3D" id="1.10.510.10">
    <property type="entry name" value="Transferase(Phosphotransferase) domain 1"/>
    <property type="match status" value="1"/>
</dbReference>
<evidence type="ECO:0000256" key="4">
    <source>
        <dbReference type="SAM" id="SignalP"/>
    </source>
</evidence>
<dbReference type="AlphaFoldDB" id="A0A8J5JM25"/>
<organism evidence="6 7">
    <name type="scientific">Homarus americanus</name>
    <name type="common">American lobster</name>
    <dbReference type="NCBI Taxonomy" id="6706"/>
    <lineage>
        <taxon>Eukaryota</taxon>
        <taxon>Metazoa</taxon>
        <taxon>Ecdysozoa</taxon>
        <taxon>Arthropoda</taxon>
        <taxon>Crustacea</taxon>
        <taxon>Multicrustacea</taxon>
        <taxon>Malacostraca</taxon>
        <taxon>Eumalacostraca</taxon>
        <taxon>Eucarida</taxon>
        <taxon>Decapoda</taxon>
        <taxon>Pleocyemata</taxon>
        <taxon>Astacidea</taxon>
        <taxon>Nephropoidea</taxon>
        <taxon>Nephropidae</taxon>
        <taxon>Homarus</taxon>
    </lineage>
</organism>